<name>L9ZAQ8_9EURY</name>
<evidence type="ECO:0000313" key="3">
    <source>
        <dbReference type="Proteomes" id="UP000011618"/>
    </source>
</evidence>
<feature type="domain" description="eCIS core" evidence="1">
    <location>
        <begin position="1"/>
        <end position="65"/>
    </location>
</feature>
<evidence type="ECO:0000259" key="1">
    <source>
        <dbReference type="Pfam" id="PF13699"/>
    </source>
</evidence>
<organism evidence="2 3">
    <name type="scientific">Natrinema pallidum DSM 3751</name>
    <dbReference type="NCBI Taxonomy" id="1227495"/>
    <lineage>
        <taxon>Archaea</taxon>
        <taxon>Methanobacteriati</taxon>
        <taxon>Methanobacteriota</taxon>
        <taxon>Stenosarchaea group</taxon>
        <taxon>Halobacteria</taxon>
        <taxon>Halobacteriales</taxon>
        <taxon>Natrialbaceae</taxon>
        <taxon>Natrinema</taxon>
    </lineage>
</organism>
<proteinExistence type="predicted"/>
<dbReference type="Proteomes" id="UP000011618">
    <property type="component" value="Unassembled WGS sequence"/>
</dbReference>
<dbReference type="InterPro" id="IPR025295">
    <property type="entry name" value="eCIS_core_dom"/>
</dbReference>
<accession>L9ZAQ8</accession>
<evidence type="ECO:0000313" key="2">
    <source>
        <dbReference type="EMBL" id="ELY82243.1"/>
    </source>
</evidence>
<dbReference type="AlphaFoldDB" id="L9ZAQ8"/>
<dbReference type="eggNOG" id="arCOG10869">
    <property type="taxonomic scope" value="Archaea"/>
</dbReference>
<dbReference type="PATRIC" id="fig|1227495.3.peg.474"/>
<comment type="caution">
    <text evidence="2">The sequence shown here is derived from an EMBL/GenBank/DDBJ whole genome shotgun (WGS) entry which is preliminary data.</text>
</comment>
<dbReference type="Pfam" id="PF13699">
    <property type="entry name" value="eCIS_core"/>
    <property type="match status" value="1"/>
</dbReference>
<protein>
    <submittedName>
        <fullName evidence="2">Transposase</fullName>
    </submittedName>
</protein>
<sequence length="253" mass="27442">MGDSLGDVQIHTGPKAAEACQEINARAFTVGNHIAFNAGEYDPSSPEGQHVLAHELAHVRQQTGGAISMLPQEGLELEIDPDPQLEREAEKTAQKVMTGDEWGIQRLAQTAVHIQRIDKTRRDLLTGDVSLNEVETGLEEAELNSVDTDIDSDRLRDAYKYAEYAVSAGATTGIAQTLSTKFSLSQPEAIAVSLAVGGTIHVGKDRIHRNDYYIIYEVGKRLGIEDRVLAFFEQMGIDLPVGTDTEAGEGGQV</sequence>
<gene>
    <name evidence="2" type="ORF">C487_02423</name>
</gene>
<dbReference type="EMBL" id="AOII01000021">
    <property type="protein sequence ID" value="ELY82243.1"/>
    <property type="molecule type" value="Genomic_DNA"/>
</dbReference>
<reference evidence="2 3" key="1">
    <citation type="journal article" date="2014" name="PLoS Genet.">
        <title>Phylogenetically driven sequencing of extremely halophilic archaea reveals strategies for static and dynamic osmo-response.</title>
        <authorList>
            <person name="Becker E.A."/>
            <person name="Seitzer P.M."/>
            <person name="Tritt A."/>
            <person name="Larsen D."/>
            <person name="Krusor M."/>
            <person name="Yao A.I."/>
            <person name="Wu D."/>
            <person name="Madern D."/>
            <person name="Eisen J.A."/>
            <person name="Darling A.E."/>
            <person name="Facciotti M.T."/>
        </authorList>
    </citation>
    <scope>NUCLEOTIDE SEQUENCE [LARGE SCALE GENOMIC DNA]</scope>
    <source>
        <strain evidence="2 3">DSM 3751</strain>
    </source>
</reference>